<keyword evidence="3" id="KW-1185">Reference proteome</keyword>
<dbReference type="AlphaFoldDB" id="K0RFJ7"/>
<dbReference type="Proteomes" id="UP000266841">
    <property type="component" value="Unassembled WGS sequence"/>
</dbReference>
<proteinExistence type="predicted"/>
<dbReference type="EMBL" id="AGNL01042313">
    <property type="protein sequence ID" value="EJK51049.1"/>
    <property type="molecule type" value="Genomic_DNA"/>
</dbReference>
<reference evidence="2 3" key="1">
    <citation type="journal article" date="2012" name="Genome Biol.">
        <title>Genome and low-iron response of an oceanic diatom adapted to chronic iron limitation.</title>
        <authorList>
            <person name="Lommer M."/>
            <person name="Specht M."/>
            <person name="Roy A.S."/>
            <person name="Kraemer L."/>
            <person name="Andreson R."/>
            <person name="Gutowska M.A."/>
            <person name="Wolf J."/>
            <person name="Bergner S.V."/>
            <person name="Schilhabel M.B."/>
            <person name="Klostermeier U.C."/>
            <person name="Beiko R.G."/>
            <person name="Rosenstiel P."/>
            <person name="Hippler M."/>
            <person name="Laroche J."/>
        </authorList>
    </citation>
    <scope>NUCLEOTIDE SEQUENCE [LARGE SCALE GENOMIC DNA]</scope>
    <source>
        <strain evidence="2 3">CCMP1005</strain>
    </source>
</reference>
<gene>
    <name evidence="2" type="ORF">THAOC_29817</name>
</gene>
<sequence length="149" mass="15690">PRASGPRAGRPPGPGSAAKRQGSRREHKPHAHETSGRGTCEHVQALSSLTRLAPPTPTVTEAETLDMLRSILRTRLGGKQRLKRHQVNQTSRRRVAGVTARVPLATQERFAAFLYQSDSGGQVCCGSAAVAAARSAAASSAEAMASRTA</sequence>
<organism evidence="2 3">
    <name type="scientific">Thalassiosira oceanica</name>
    <name type="common">Marine diatom</name>
    <dbReference type="NCBI Taxonomy" id="159749"/>
    <lineage>
        <taxon>Eukaryota</taxon>
        <taxon>Sar</taxon>
        <taxon>Stramenopiles</taxon>
        <taxon>Ochrophyta</taxon>
        <taxon>Bacillariophyta</taxon>
        <taxon>Coscinodiscophyceae</taxon>
        <taxon>Thalassiosirophycidae</taxon>
        <taxon>Thalassiosirales</taxon>
        <taxon>Thalassiosiraceae</taxon>
        <taxon>Thalassiosira</taxon>
    </lineage>
</organism>
<accession>K0RFJ7</accession>
<feature type="region of interest" description="Disordered" evidence="1">
    <location>
        <begin position="1"/>
        <end position="38"/>
    </location>
</feature>
<evidence type="ECO:0000313" key="2">
    <source>
        <dbReference type="EMBL" id="EJK51049.1"/>
    </source>
</evidence>
<feature type="compositionally biased region" description="Basic residues" evidence="1">
    <location>
        <begin position="21"/>
        <end position="30"/>
    </location>
</feature>
<evidence type="ECO:0000256" key="1">
    <source>
        <dbReference type="SAM" id="MobiDB-lite"/>
    </source>
</evidence>
<comment type="caution">
    <text evidence="2">The sequence shown here is derived from an EMBL/GenBank/DDBJ whole genome shotgun (WGS) entry which is preliminary data.</text>
</comment>
<feature type="non-terminal residue" evidence="2">
    <location>
        <position position="1"/>
    </location>
</feature>
<evidence type="ECO:0000313" key="3">
    <source>
        <dbReference type="Proteomes" id="UP000266841"/>
    </source>
</evidence>
<name>K0RFJ7_THAOC</name>
<protein>
    <submittedName>
        <fullName evidence="2">Uncharacterized protein</fullName>
    </submittedName>
</protein>